<evidence type="ECO:0000256" key="4">
    <source>
        <dbReference type="ARBA" id="ARBA00022989"/>
    </source>
</evidence>
<feature type="transmembrane region" description="Helical" evidence="6">
    <location>
        <begin position="190"/>
        <end position="210"/>
    </location>
</feature>
<feature type="transmembrane region" description="Helical" evidence="6">
    <location>
        <begin position="312"/>
        <end position="330"/>
    </location>
</feature>
<dbReference type="PANTHER" id="PTHR19444:SF13">
    <property type="entry name" value="PROTEIN UNC-93 HOMOLOG A"/>
    <property type="match status" value="1"/>
</dbReference>
<dbReference type="GO" id="GO:0055075">
    <property type="term" value="P:potassium ion homeostasis"/>
    <property type="evidence" value="ECO:0007669"/>
    <property type="project" value="InterPro"/>
</dbReference>
<keyword evidence="4 6" id="KW-1133">Transmembrane helix</keyword>
<proteinExistence type="inferred from homology"/>
<feature type="transmembrane region" description="Helical" evidence="6">
    <location>
        <begin position="108"/>
        <end position="128"/>
    </location>
</feature>
<evidence type="ECO:0000256" key="1">
    <source>
        <dbReference type="ARBA" id="ARBA00004141"/>
    </source>
</evidence>
<organism evidence="7 8">
    <name type="scientific">Gossypium barbadense</name>
    <name type="common">Sea Island cotton</name>
    <name type="synonym">Hibiscus barbadensis</name>
    <dbReference type="NCBI Taxonomy" id="3634"/>
    <lineage>
        <taxon>Eukaryota</taxon>
        <taxon>Viridiplantae</taxon>
        <taxon>Streptophyta</taxon>
        <taxon>Embryophyta</taxon>
        <taxon>Tracheophyta</taxon>
        <taxon>Spermatophyta</taxon>
        <taxon>Magnoliopsida</taxon>
        <taxon>eudicotyledons</taxon>
        <taxon>Gunneridae</taxon>
        <taxon>Pentapetalae</taxon>
        <taxon>rosids</taxon>
        <taxon>malvids</taxon>
        <taxon>Malvales</taxon>
        <taxon>Malvaceae</taxon>
        <taxon>Malvoideae</taxon>
        <taxon>Gossypium</taxon>
    </lineage>
</organism>
<evidence type="ECO:0000313" key="8">
    <source>
        <dbReference type="Proteomes" id="UP000327439"/>
    </source>
</evidence>
<comment type="subcellular location">
    <subcellularLocation>
        <location evidence="1">Membrane</location>
        <topology evidence="1">Multi-pass membrane protein</topology>
    </subcellularLocation>
</comment>
<evidence type="ECO:0000256" key="3">
    <source>
        <dbReference type="ARBA" id="ARBA00022692"/>
    </source>
</evidence>
<feature type="transmembrane region" description="Helical" evidence="6">
    <location>
        <begin position="342"/>
        <end position="369"/>
    </location>
</feature>
<dbReference type="PANTHER" id="PTHR19444">
    <property type="entry name" value="UNC-93 RELATED"/>
    <property type="match status" value="1"/>
</dbReference>
<keyword evidence="3 6" id="KW-0812">Transmembrane</keyword>
<keyword evidence="8" id="KW-1185">Reference proteome</keyword>
<dbReference type="InterPro" id="IPR010291">
    <property type="entry name" value="Ion_channel_UNC-93"/>
</dbReference>
<dbReference type="InterPro" id="IPR036259">
    <property type="entry name" value="MFS_trans_sf"/>
</dbReference>
<dbReference type="CDD" id="cd17338">
    <property type="entry name" value="MFS_unc93_like"/>
    <property type="match status" value="1"/>
</dbReference>
<dbReference type="Proteomes" id="UP000327439">
    <property type="component" value="Chromosome A09"/>
</dbReference>
<reference evidence="8" key="1">
    <citation type="journal article" date="2020" name="Nat. Genet.">
        <title>Genomic diversifications of five Gossypium allopolyploid species and their impact on cotton improvement.</title>
        <authorList>
            <person name="Chen Z.J."/>
            <person name="Sreedasyam A."/>
            <person name="Ando A."/>
            <person name="Song Q."/>
            <person name="De Santiago L.M."/>
            <person name="Hulse-Kemp A.M."/>
            <person name="Ding M."/>
            <person name="Ye W."/>
            <person name="Kirkbride R.C."/>
            <person name="Jenkins J."/>
            <person name="Plott C."/>
            <person name="Lovell J."/>
            <person name="Lin Y.M."/>
            <person name="Vaughn R."/>
            <person name="Liu B."/>
            <person name="Simpson S."/>
            <person name="Scheffler B.E."/>
            <person name="Wen L."/>
            <person name="Saski C.A."/>
            <person name="Grover C.E."/>
            <person name="Hu G."/>
            <person name="Conover J.L."/>
            <person name="Carlson J.W."/>
            <person name="Shu S."/>
            <person name="Boston L.B."/>
            <person name="Williams M."/>
            <person name="Peterson D.G."/>
            <person name="McGee K."/>
            <person name="Jones D.C."/>
            <person name="Wendel J.F."/>
            <person name="Stelly D.M."/>
            <person name="Grimwood J."/>
            <person name="Schmutz J."/>
        </authorList>
    </citation>
    <scope>NUCLEOTIDE SEQUENCE [LARGE SCALE GENOMIC DNA]</scope>
    <source>
        <strain evidence="8">cv. 3-79</strain>
    </source>
</reference>
<dbReference type="InterPro" id="IPR044771">
    <property type="entry name" value="UN933_plant"/>
</dbReference>
<evidence type="ECO:0000313" key="7">
    <source>
        <dbReference type="EMBL" id="KAB2066534.1"/>
    </source>
</evidence>
<evidence type="ECO:0008006" key="9">
    <source>
        <dbReference type="Google" id="ProtNLM"/>
    </source>
</evidence>
<evidence type="ECO:0000256" key="6">
    <source>
        <dbReference type="SAM" id="Phobius"/>
    </source>
</evidence>
<evidence type="ECO:0000256" key="2">
    <source>
        <dbReference type="ARBA" id="ARBA00009172"/>
    </source>
</evidence>
<dbReference type="AlphaFoldDB" id="A0A5J5UGB9"/>
<sequence length="472" mass="51033">MDPRDEEAPLVVDVSGGETPKNRTRDVHILSCAFLLIFLAYGAAQNLETTINSEGNLGTVSLGILYVSFAFFSLFASLVVRVLGSKNAVVLGTTGYWLYIAANLKPTWYTMVPVSLYMGFAASVIWVGEGTYLTSIARSHAIDTGLHEGTVIGNFNGEFWAVFALHQFVGNLITLAVLPKGTEGSTGSTTLLFIVFLCSMTLGTILMCFIRKTNDKEKVSEDSSVSFCSAVASRLNSVILPLLDMRMLLVIPLIAYSGLQQAFVWASYTKDIVNPTLGEAGVGGAMAVYGAFDAICSLAAGRLTSGLRSITVIVCGGAFFQALIFLWLLLKYSATSGVLGVIYPLLMAAFLGVGDGVLNTQLSALLALLFKHDTEGAFAQLKVWQSSAIAVVFFLSPVVTLQTMHKYSQLLRHRRRQFDSFAAGSGSDSDPNRLNPVSLCYSYYLRPRSKASRNMAVELLIWTRSTGRLDTG</sequence>
<dbReference type="GO" id="GO:0016020">
    <property type="term" value="C:membrane"/>
    <property type="evidence" value="ECO:0007669"/>
    <property type="project" value="UniProtKB-SubCell"/>
</dbReference>
<dbReference type="EMBL" id="CM018210">
    <property type="protein sequence ID" value="KAB2066534.1"/>
    <property type="molecule type" value="Genomic_DNA"/>
</dbReference>
<protein>
    <recommendedName>
        <fullName evidence="9">UNC93-like protein 3</fullName>
    </recommendedName>
</protein>
<comment type="similarity">
    <text evidence="2">Belongs to the unc-93 family.</text>
</comment>
<name>A0A5J5UGB9_GOSBA</name>
<dbReference type="SUPFAM" id="SSF103473">
    <property type="entry name" value="MFS general substrate transporter"/>
    <property type="match status" value="1"/>
</dbReference>
<evidence type="ECO:0000256" key="5">
    <source>
        <dbReference type="ARBA" id="ARBA00023136"/>
    </source>
</evidence>
<dbReference type="Gene3D" id="1.20.1250.20">
    <property type="entry name" value="MFS general substrate transporter like domains"/>
    <property type="match status" value="1"/>
</dbReference>
<feature type="transmembrane region" description="Helical" evidence="6">
    <location>
        <begin position="381"/>
        <end position="401"/>
    </location>
</feature>
<feature type="transmembrane region" description="Helical" evidence="6">
    <location>
        <begin position="247"/>
        <end position="268"/>
    </location>
</feature>
<gene>
    <name evidence="7" type="ORF">ES319_A09G167600v1</name>
</gene>
<feature type="transmembrane region" description="Helical" evidence="6">
    <location>
        <begin position="159"/>
        <end position="178"/>
    </location>
</feature>
<accession>A0A5J5UGB9</accession>
<dbReference type="OrthoDB" id="78663at2759"/>
<keyword evidence="5 6" id="KW-0472">Membrane</keyword>
<feature type="transmembrane region" description="Helical" evidence="6">
    <location>
        <begin position="27"/>
        <end position="44"/>
    </location>
</feature>
<dbReference type="Pfam" id="PF05978">
    <property type="entry name" value="UNC-93"/>
    <property type="match status" value="1"/>
</dbReference>
<dbReference type="InterPro" id="IPR051951">
    <property type="entry name" value="UNC-93_regulatory"/>
</dbReference>
<feature type="transmembrane region" description="Helical" evidence="6">
    <location>
        <begin position="56"/>
        <end position="80"/>
    </location>
</feature>